<dbReference type="PANTHER" id="PTHR32071">
    <property type="entry name" value="TRANSCRIPTIONAL REGULATORY PROTEIN"/>
    <property type="match status" value="1"/>
</dbReference>
<dbReference type="PROSITE" id="PS50045">
    <property type="entry name" value="SIGMA54_INTERACT_4"/>
    <property type="match status" value="1"/>
</dbReference>
<keyword evidence="1" id="KW-0547">Nucleotide-binding</keyword>
<protein>
    <recommendedName>
        <fullName evidence="5">Sigma-54 factor interaction domain-containing protein</fullName>
    </recommendedName>
</protein>
<comment type="caution">
    <text evidence="6">The sequence shown here is derived from an EMBL/GenBank/DDBJ whole genome shotgun (WGS) entry which is preliminary data.</text>
</comment>
<dbReference type="GO" id="GO:0006355">
    <property type="term" value="P:regulation of DNA-templated transcription"/>
    <property type="evidence" value="ECO:0007669"/>
    <property type="project" value="InterPro"/>
</dbReference>
<dbReference type="EMBL" id="BARS01049786">
    <property type="protein sequence ID" value="GAG36726.1"/>
    <property type="molecule type" value="Genomic_DNA"/>
</dbReference>
<evidence type="ECO:0000256" key="1">
    <source>
        <dbReference type="ARBA" id="ARBA00022741"/>
    </source>
</evidence>
<proteinExistence type="predicted"/>
<organism evidence="6">
    <name type="scientific">marine sediment metagenome</name>
    <dbReference type="NCBI Taxonomy" id="412755"/>
    <lineage>
        <taxon>unclassified sequences</taxon>
        <taxon>metagenomes</taxon>
        <taxon>ecological metagenomes</taxon>
    </lineage>
</organism>
<feature type="non-terminal residue" evidence="6">
    <location>
        <position position="1"/>
    </location>
</feature>
<dbReference type="GO" id="GO:0043565">
    <property type="term" value="F:sequence-specific DNA binding"/>
    <property type="evidence" value="ECO:0007669"/>
    <property type="project" value="InterPro"/>
</dbReference>
<evidence type="ECO:0000256" key="3">
    <source>
        <dbReference type="ARBA" id="ARBA00023015"/>
    </source>
</evidence>
<dbReference type="PRINTS" id="PR01590">
    <property type="entry name" value="HTHFIS"/>
</dbReference>
<dbReference type="Pfam" id="PF02954">
    <property type="entry name" value="HTH_8"/>
    <property type="match status" value="1"/>
</dbReference>
<accession>X0YIS1</accession>
<dbReference type="AlphaFoldDB" id="X0YIS1"/>
<evidence type="ECO:0000259" key="5">
    <source>
        <dbReference type="PROSITE" id="PS50045"/>
    </source>
</evidence>
<gene>
    <name evidence="6" type="ORF">S01H1_74418</name>
</gene>
<reference evidence="6" key="1">
    <citation type="journal article" date="2014" name="Front. Microbiol.">
        <title>High frequency of phylogenetically diverse reductive dehalogenase-homologous genes in deep subseafloor sedimentary metagenomes.</title>
        <authorList>
            <person name="Kawai M."/>
            <person name="Futagami T."/>
            <person name="Toyoda A."/>
            <person name="Takaki Y."/>
            <person name="Nishi S."/>
            <person name="Hori S."/>
            <person name="Arai W."/>
            <person name="Tsubouchi T."/>
            <person name="Morono Y."/>
            <person name="Uchiyama I."/>
            <person name="Ito T."/>
            <person name="Fujiyama A."/>
            <person name="Inagaki F."/>
            <person name="Takami H."/>
        </authorList>
    </citation>
    <scope>NUCLEOTIDE SEQUENCE</scope>
    <source>
        <strain evidence="6">Expedition CK06-06</strain>
    </source>
</reference>
<keyword evidence="3" id="KW-0805">Transcription regulation</keyword>
<dbReference type="InterPro" id="IPR058031">
    <property type="entry name" value="AAA_lid_NorR"/>
</dbReference>
<feature type="domain" description="Sigma-54 factor interaction" evidence="5">
    <location>
        <begin position="1"/>
        <end position="76"/>
    </location>
</feature>
<dbReference type="InterPro" id="IPR002197">
    <property type="entry name" value="HTH_Fis"/>
</dbReference>
<evidence type="ECO:0000256" key="4">
    <source>
        <dbReference type="ARBA" id="ARBA00023163"/>
    </source>
</evidence>
<keyword evidence="4" id="KW-0804">Transcription</keyword>
<evidence type="ECO:0000256" key="2">
    <source>
        <dbReference type="ARBA" id="ARBA00022840"/>
    </source>
</evidence>
<evidence type="ECO:0000313" key="6">
    <source>
        <dbReference type="EMBL" id="GAG36726.1"/>
    </source>
</evidence>
<dbReference type="Gene3D" id="1.10.10.60">
    <property type="entry name" value="Homeodomain-like"/>
    <property type="match status" value="1"/>
</dbReference>
<dbReference type="InterPro" id="IPR027417">
    <property type="entry name" value="P-loop_NTPase"/>
</dbReference>
<sequence>REDLYHRLNIVRIHIPPLRLRREDIEELLDHYLDLYTEEYRMPRRVLGRRMREQLCNYSWPGNVRELASYVERLYAADLPPLPPTMMAYDPDPPGRAPSLEPASGRITELHEDPITYTLADAEQAAILRALQRTGWNRSAAARLLAVHRSTLLRKMRNFGIND</sequence>
<keyword evidence="2" id="KW-0067">ATP-binding</keyword>
<dbReference type="Gene3D" id="1.10.8.60">
    <property type="match status" value="1"/>
</dbReference>
<dbReference type="InterPro" id="IPR009057">
    <property type="entry name" value="Homeodomain-like_sf"/>
</dbReference>
<dbReference type="SUPFAM" id="SSF46689">
    <property type="entry name" value="Homeodomain-like"/>
    <property type="match status" value="1"/>
</dbReference>
<dbReference type="GO" id="GO:0005524">
    <property type="term" value="F:ATP binding"/>
    <property type="evidence" value="ECO:0007669"/>
    <property type="project" value="UniProtKB-KW"/>
</dbReference>
<name>X0YIS1_9ZZZZ</name>
<dbReference type="SUPFAM" id="SSF52540">
    <property type="entry name" value="P-loop containing nucleoside triphosphate hydrolases"/>
    <property type="match status" value="1"/>
</dbReference>
<dbReference type="InterPro" id="IPR002078">
    <property type="entry name" value="Sigma_54_int"/>
</dbReference>
<dbReference type="Pfam" id="PF25601">
    <property type="entry name" value="AAA_lid_14"/>
    <property type="match status" value="1"/>
</dbReference>